<gene>
    <name evidence="1" type="ORF">MKZ38_008515</name>
</gene>
<evidence type="ECO:0000313" key="1">
    <source>
        <dbReference type="EMBL" id="KAJ2893509.1"/>
    </source>
</evidence>
<dbReference type="Proteomes" id="UP001201980">
    <property type="component" value="Unassembled WGS sequence"/>
</dbReference>
<evidence type="ECO:0000313" key="2">
    <source>
        <dbReference type="Proteomes" id="UP001201980"/>
    </source>
</evidence>
<proteinExistence type="predicted"/>
<sequence length="378" mass="42148">MPLSPSTGAMVHIPQDKWSLILPDWARDPCDSDGWDDIEEIECNLDHHGSDNIENIEYEIDLHSRGPKPTKRRRKMHLRSGSGDLNLGSAPCVEDIFGENWREEYWGQANPESHWEATACPGGNQTPSLQGRIPNMQALRMPTPILVGTRMSTAIIALFVIPKLARVAHHRLDTVMSAATPPLPLVPVLVLDAIASRTLNLPVLLLLVLDAIASRTLNLPVLLLLVPDTIASRTLNLPYAPPLPISQSSQYVHPLSRHAQPPAPLDPEYILHRTWLWRPNATHTIYSGKSAYHMNSTDGPEWLPVMPPTMAATGLPASPTPMHLIKCGMLQTSAYCLWETGSLPVGWKLKWVPWEGVQMGDEMWRLIFVPEQERGYYG</sequence>
<protein>
    <submittedName>
        <fullName evidence="1">Uncharacterized protein</fullName>
    </submittedName>
</protein>
<accession>A0AAD5RHI0</accession>
<reference evidence="1" key="1">
    <citation type="submission" date="2022-07" db="EMBL/GenBank/DDBJ databases">
        <title>Draft genome sequence of Zalerion maritima ATCC 34329, a (micro)plastics degrading marine fungus.</title>
        <authorList>
            <person name="Paco A."/>
            <person name="Goncalves M.F.M."/>
            <person name="Rocha-Santos T.A.P."/>
            <person name="Alves A."/>
        </authorList>
    </citation>
    <scope>NUCLEOTIDE SEQUENCE</scope>
    <source>
        <strain evidence="1">ATCC 34329</strain>
    </source>
</reference>
<dbReference type="EMBL" id="JAKWBI020000595">
    <property type="protein sequence ID" value="KAJ2893509.1"/>
    <property type="molecule type" value="Genomic_DNA"/>
</dbReference>
<organism evidence="1 2">
    <name type="scientific">Zalerion maritima</name>
    <dbReference type="NCBI Taxonomy" id="339359"/>
    <lineage>
        <taxon>Eukaryota</taxon>
        <taxon>Fungi</taxon>
        <taxon>Dikarya</taxon>
        <taxon>Ascomycota</taxon>
        <taxon>Pezizomycotina</taxon>
        <taxon>Sordariomycetes</taxon>
        <taxon>Lulworthiomycetidae</taxon>
        <taxon>Lulworthiales</taxon>
        <taxon>Lulworthiaceae</taxon>
        <taxon>Zalerion</taxon>
    </lineage>
</organism>
<name>A0AAD5RHI0_9PEZI</name>
<comment type="caution">
    <text evidence="1">The sequence shown here is derived from an EMBL/GenBank/DDBJ whole genome shotgun (WGS) entry which is preliminary data.</text>
</comment>
<keyword evidence="2" id="KW-1185">Reference proteome</keyword>
<dbReference type="AlphaFoldDB" id="A0AAD5RHI0"/>